<feature type="domain" description="Major facilitator superfamily (MFS) profile" evidence="7">
    <location>
        <begin position="20"/>
        <end position="415"/>
    </location>
</feature>
<evidence type="ECO:0000256" key="6">
    <source>
        <dbReference type="SAM" id="Phobius"/>
    </source>
</evidence>
<feature type="transmembrane region" description="Helical" evidence="6">
    <location>
        <begin position="389"/>
        <end position="409"/>
    </location>
</feature>
<organism evidence="8 9">
    <name type="scientific">Galendromus occidentalis</name>
    <name type="common">western predatory mite</name>
    <dbReference type="NCBI Taxonomy" id="34638"/>
    <lineage>
        <taxon>Eukaryota</taxon>
        <taxon>Metazoa</taxon>
        <taxon>Ecdysozoa</taxon>
        <taxon>Arthropoda</taxon>
        <taxon>Chelicerata</taxon>
        <taxon>Arachnida</taxon>
        <taxon>Acari</taxon>
        <taxon>Parasitiformes</taxon>
        <taxon>Mesostigmata</taxon>
        <taxon>Gamasina</taxon>
        <taxon>Phytoseioidea</taxon>
        <taxon>Phytoseiidae</taxon>
        <taxon>Typhlodrominae</taxon>
        <taxon>Galendromus</taxon>
    </lineage>
</organism>
<keyword evidence="4 6" id="KW-1133">Transmembrane helix</keyword>
<sequence length="445" mass="47979">MEVTDPGVRRMALTRRQWKVMLIATLGVLANTTTYGVLAPFYPEEARLKDNSQFEVGLVFATYAVCGFFSSPIVGSLLSIGFSSKIILVSGLFVGGSFFAVMGWLHAVPSGTPFFLANFFCRIVQSLGASLCSTCFYSIISAELPDHKNIAIATLETMFGLGMMLGPAFGGFLHELGGYPLPCYVFGAIGCFVGMIAWVFLPPTELKENQSTKINFHSLDAQLFTDLLATVCALSIMNYNDVTLSGELKRYEMTGGKLGLVFLICATVYGVSSMMWGTGVQIVGDPRYLVIVGALITSVGTFLMRPVQMLGVEITLPLQIGAQCLIGLGMSAMYVCSTLHGMHYAVHRLGFPDDISTHGFISGVFMAAMFCGCFIGPVAGGLIDDMVGYARTLQITTVYILLTASLVMLTMITDKIQSRGDEEESLRRKGEYVVIGSNAPSSLTV</sequence>
<keyword evidence="5 6" id="KW-0472">Membrane</keyword>
<feature type="transmembrane region" description="Helical" evidence="6">
    <location>
        <begin position="259"/>
        <end position="276"/>
    </location>
</feature>
<dbReference type="Gene3D" id="1.20.1250.20">
    <property type="entry name" value="MFS general substrate transporter like domains"/>
    <property type="match status" value="2"/>
</dbReference>
<dbReference type="Proteomes" id="UP000694867">
    <property type="component" value="Unplaced"/>
</dbReference>
<keyword evidence="2" id="KW-0813">Transport</keyword>
<dbReference type="RefSeq" id="XP_018497678.1">
    <property type="nucleotide sequence ID" value="XM_018642162.1"/>
</dbReference>
<dbReference type="AlphaFoldDB" id="A0AAJ7PB40"/>
<feature type="transmembrane region" description="Helical" evidence="6">
    <location>
        <begin position="114"/>
        <end position="140"/>
    </location>
</feature>
<accession>A0AAJ7PB40</accession>
<name>A0AAJ7PB40_9ACAR</name>
<evidence type="ECO:0000259" key="7">
    <source>
        <dbReference type="PROSITE" id="PS50850"/>
    </source>
</evidence>
<dbReference type="InterPro" id="IPR036259">
    <property type="entry name" value="MFS_trans_sf"/>
</dbReference>
<dbReference type="InterPro" id="IPR050930">
    <property type="entry name" value="MFS_Vesicular_Transporter"/>
</dbReference>
<feature type="transmembrane region" description="Helical" evidence="6">
    <location>
        <begin position="320"/>
        <end position="339"/>
    </location>
</feature>
<keyword evidence="8" id="KW-1185">Reference proteome</keyword>
<feature type="transmembrane region" description="Helical" evidence="6">
    <location>
        <begin position="179"/>
        <end position="201"/>
    </location>
</feature>
<keyword evidence="3 6" id="KW-0812">Transmembrane</keyword>
<dbReference type="GO" id="GO:0016020">
    <property type="term" value="C:membrane"/>
    <property type="evidence" value="ECO:0007669"/>
    <property type="project" value="UniProtKB-SubCell"/>
</dbReference>
<dbReference type="PANTHER" id="PTHR23506">
    <property type="entry name" value="GH10249P"/>
    <property type="match status" value="1"/>
</dbReference>
<feature type="transmembrane region" description="Helical" evidence="6">
    <location>
        <begin position="360"/>
        <end position="383"/>
    </location>
</feature>
<dbReference type="PANTHER" id="PTHR23506:SF26">
    <property type="entry name" value="MFS-TYPE TRANSPORTER SLC18B1"/>
    <property type="match status" value="1"/>
</dbReference>
<dbReference type="Pfam" id="PF07690">
    <property type="entry name" value="MFS_1"/>
    <property type="match status" value="1"/>
</dbReference>
<proteinExistence type="predicted"/>
<evidence type="ECO:0000313" key="9">
    <source>
        <dbReference type="RefSeq" id="XP_018497678.1"/>
    </source>
</evidence>
<feature type="transmembrane region" description="Helical" evidence="6">
    <location>
        <begin position="20"/>
        <end position="42"/>
    </location>
</feature>
<comment type="subcellular location">
    <subcellularLocation>
        <location evidence="1">Membrane</location>
        <topology evidence="1">Multi-pass membrane protein</topology>
    </subcellularLocation>
</comment>
<dbReference type="GO" id="GO:0022857">
    <property type="term" value="F:transmembrane transporter activity"/>
    <property type="evidence" value="ECO:0007669"/>
    <property type="project" value="InterPro"/>
</dbReference>
<evidence type="ECO:0000256" key="4">
    <source>
        <dbReference type="ARBA" id="ARBA00022989"/>
    </source>
</evidence>
<feature type="transmembrane region" description="Helical" evidence="6">
    <location>
        <begin position="152"/>
        <end position="173"/>
    </location>
</feature>
<evidence type="ECO:0000313" key="8">
    <source>
        <dbReference type="Proteomes" id="UP000694867"/>
    </source>
</evidence>
<protein>
    <submittedName>
        <fullName evidence="9">MFS-type transporter SLC18B1</fullName>
    </submittedName>
</protein>
<reference evidence="9" key="1">
    <citation type="submission" date="2025-08" db="UniProtKB">
        <authorList>
            <consortium name="RefSeq"/>
        </authorList>
    </citation>
    <scope>IDENTIFICATION</scope>
</reference>
<dbReference type="PROSITE" id="PS50850">
    <property type="entry name" value="MFS"/>
    <property type="match status" value="1"/>
</dbReference>
<dbReference type="KEGG" id="goe:100904983"/>
<dbReference type="SUPFAM" id="SSF103473">
    <property type="entry name" value="MFS general substrate transporter"/>
    <property type="match status" value="1"/>
</dbReference>
<evidence type="ECO:0000256" key="3">
    <source>
        <dbReference type="ARBA" id="ARBA00022692"/>
    </source>
</evidence>
<feature type="transmembrane region" description="Helical" evidence="6">
    <location>
        <begin position="54"/>
        <end position="74"/>
    </location>
</feature>
<dbReference type="InterPro" id="IPR011701">
    <property type="entry name" value="MFS"/>
</dbReference>
<evidence type="ECO:0000256" key="1">
    <source>
        <dbReference type="ARBA" id="ARBA00004141"/>
    </source>
</evidence>
<feature type="transmembrane region" description="Helical" evidence="6">
    <location>
        <begin position="288"/>
        <end position="308"/>
    </location>
</feature>
<gene>
    <name evidence="9" type="primary">LOC100904983</name>
</gene>
<dbReference type="InterPro" id="IPR020846">
    <property type="entry name" value="MFS_dom"/>
</dbReference>
<evidence type="ECO:0000256" key="5">
    <source>
        <dbReference type="ARBA" id="ARBA00023136"/>
    </source>
</evidence>
<evidence type="ECO:0000256" key="2">
    <source>
        <dbReference type="ARBA" id="ARBA00022448"/>
    </source>
</evidence>
<dbReference type="GeneID" id="100904983"/>
<feature type="transmembrane region" description="Helical" evidence="6">
    <location>
        <begin position="86"/>
        <end position="108"/>
    </location>
</feature>